<protein>
    <recommendedName>
        <fullName evidence="3">Lipoprotein</fullName>
    </recommendedName>
</protein>
<keyword evidence="2" id="KW-1185">Reference proteome</keyword>
<dbReference type="Proteomes" id="UP000182762">
    <property type="component" value="Unassembled WGS sequence"/>
</dbReference>
<organism evidence="1 2">
    <name type="scientific">Priestia endophytica DSM 13796</name>
    <dbReference type="NCBI Taxonomy" id="1121089"/>
    <lineage>
        <taxon>Bacteria</taxon>
        <taxon>Bacillati</taxon>
        <taxon>Bacillota</taxon>
        <taxon>Bacilli</taxon>
        <taxon>Bacillales</taxon>
        <taxon>Bacillaceae</taxon>
        <taxon>Priestia</taxon>
    </lineage>
</organism>
<sequence length="236" mass="26709">MKKASSLLCILFLLTGCLYPEERLKENKVPYEAQLNAVQTAVDQFREDKGGIVPIKTRDMKTPLYQKYPIDFNKLIPAYLEDVPGNSYEAGGVYSYVLVSPEEDPTVKLIDVSVSQKIHDIHIRLDAYRQKHGSPPYAQEAGSGFYTLDYKKLGYEHKITVQSPYSGQTLPVLVNGKAELFVDYSEDLYRALNKTEKSYKKGDDIREVLVENSPFVPVFSPSYTVNDKGEPLILQN</sequence>
<dbReference type="PROSITE" id="PS51257">
    <property type="entry name" value="PROKAR_LIPOPROTEIN"/>
    <property type="match status" value="1"/>
</dbReference>
<comment type="caution">
    <text evidence="1">The sequence shown here is derived from an EMBL/GenBank/DDBJ whole genome shotgun (WGS) entry which is preliminary data.</text>
</comment>
<reference evidence="1 2" key="1">
    <citation type="submission" date="2016-10" db="EMBL/GenBank/DDBJ databases">
        <authorList>
            <person name="Varghese N."/>
            <person name="Submissions S."/>
        </authorList>
    </citation>
    <scope>NUCLEOTIDE SEQUENCE [LARGE SCALE GENOMIC DNA]</scope>
    <source>
        <strain evidence="1 2">DSM 13796</strain>
    </source>
</reference>
<evidence type="ECO:0008006" key="3">
    <source>
        <dbReference type="Google" id="ProtNLM"/>
    </source>
</evidence>
<name>A0A1I5VYH7_9BACI</name>
<dbReference type="EMBL" id="FOXX01000001">
    <property type="protein sequence ID" value="SFQ12387.1"/>
    <property type="molecule type" value="Genomic_DNA"/>
</dbReference>
<proteinExistence type="predicted"/>
<evidence type="ECO:0000313" key="1">
    <source>
        <dbReference type="EMBL" id="SFQ12387.1"/>
    </source>
</evidence>
<accession>A0A1I5VYH7</accession>
<dbReference type="GeneID" id="93709084"/>
<dbReference type="RefSeq" id="WP_061801834.1">
    <property type="nucleotide sequence ID" value="NZ_FOXX01000001.1"/>
</dbReference>
<evidence type="ECO:0000313" key="2">
    <source>
        <dbReference type="Proteomes" id="UP000182762"/>
    </source>
</evidence>
<gene>
    <name evidence="1" type="ORF">SAMN02745910_00310</name>
</gene>